<protein>
    <submittedName>
        <fullName evidence="1">Uncharacterized protein</fullName>
    </submittedName>
</protein>
<name>A0AB33C758_MICA7</name>
<gene>
    <name evidence="1" type="ORF">BH695_3769</name>
</gene>
<accession>A0AB33C758</accession>
<evidence type="ECO:0000313" key="1">
    <source>
        <dbReference type="EMBL" id="ARI83048.1"/>
    </source>
</evidence>
<proteinExistence type="predicted"/>
<keyword evidence="2" id="KW-1185">Reference proteome</keyword>
<dbReference type="Proteomes" id="UP000192439">
    <property type="component" value="Chromosome"/>
</dbReference>
<organism evidence="1 2">
    <name type="scientific">Microcystis aeruginosa PCC 7806SL</name>
    <dbReference type="NCBI Taxonomy" id="1903187"/>
    <lineage>
        <taxon>Bacteria</taxon>
        <taxon>Bacillati</taxon>
        <taxon>Cyanobacteriota</taxon>
        <taxon>Cyanophyceae</taxon>
        <taxon>Oscillatoriophycideae</taxon>
        <taxon>Chroococcales</taxon>
        <taxon>Microcystaceae</taxon>
        <taxon>Microcystis</taxon>
    </lineage>
</organism>
<dbReference type="AlphaFoldDB" id="A0AB33C758"/>
<reference evidence="1 2" key="1">
    <citation type="journal article" date="2018" name="Harmful Algae">
        <title>The highly heterogeneous methylated genomes and diverse restriction-modification systems of bloom-forming Microcystis.</title>
        <authorList>
            <person name="Zhao L."/>
            <person name="Song Y."/>
            <person name="Li L."/>
            <person name="Gan N."/>
            <person name="Brand J.J."/>
            <person name="Song L."/>
        </authorList>
    </citation>
    <scope>NUCLEOTIDE SEQUENCE [LARGE SCALE GENOMIC DNA]</scope>
    <source>
        <strain evidence="1 2">PCC 7806SL</strain>
    </source>
</reference>
<evidence type="ECO:0000313" key="2">
    <source>
        <dbReference type="Proteomes" id="UP000192439"/>
    </source>
</evidence>
<dbReference type="EMBL" id="CP020771">
    <property type="protein sequence ID" value="ARI83048.1"/>
    <property type="molecule type" value="Genomic_DNA"/>
</dbReference>
<sequence>METNPSGISILACSSTLYSLEKLIEWKRECMEKRNQNPCFPLYSLEKLIEWKLLPFAAIYQGCL</sequence>